<dbReference type="EMBL" id="CAJNDS010000211">
    <property type="protein sequence ID" value="CAE7028772.1"/>
    <property type="molecule type" value="Genomic_DNA"/>
</dbReference>
<dbReference type="Proteomes" id="UP000604046">
    <property type="component" value="Unassembled WGS sequence"/>
</dbReference>
<gene>
    <name evidence="1" type="ORF">SNAT2548_LOCUS3458</name>
</gene>
<accession>A0A812IAY1</accession>
<dbReference type="AlphaFoldDB" id="A0A812IAY1"/>
<name>A0A812IAY1_9DINO</name>
<evidence type="ECO:0000313" key="1">
    <source>
        <dbReference type="EMBL" id="CAE7028772.1"/>
    </source>
</evidence>
<organism evidence="1 2">
    <name type="scientific">Symbiodinium natans</name>
    <dbReference type="NCBI Taxonomy" id="878477"/>
    <lineage>
        <taxon>Eukaryota</taxon>
        <taxon>Sar</taxon>
        <taxon>Alveolata</taxon>
        <taxon>Dinophyceae</taxon>
        <taxon>Suessiales</taxon>
        <taxon>Symbiodiniaceae</taxon>
        <taxon>Symbiodinium</taxon>
    </lineage>
</organism>
<comment type="caution">
    <text evidence="1">The sequence shown here is derived from an EMBL/GenBank/DDBJ whole genome shotgun (WGS) entry which is preliminary data.</text>
</comment>
<proteinExistence type="predicted"/>
<sequence length="249" mass="27892">MEASTHGALKQRFGEENLRIASMGAIQKPDGSVRPVHDGTHGVHVNQSIPQHNLLSVPGPGELALLVRQSQEQVETPFALAGDVAAAHRLVLVRERDWGLLACRVEAGSDTVFVNRGRMVGRAMLNHFFFQLVFVDDLHANFFGHRKYVNALIWLVLYLRAGTPFAWKKFKGGARIAFIGYELDCTARLVGLGKVRGDWLVQWIKVVHLVQVIHMVIPCSARYCQAFWLSPRCEARDADTATEPLLNRY</sequence>
<protein>
    <submittedName>
        <fullName evidence="1">Uncharacterized protein</fullName>
    </submittedName>
</protein>
<evidence type="ECO:0000313" key="2">
    <source>
        <dbReference type="Proteomes" id="UP000604046"/>
    </source>
</evidence>
<dbReference type="OrthoDB" id="433943at2759"/>
<keyword evidence="2" id="KW-1185">Reference proteome</keyword>
<reference evidence="1" key="1">
    <citation type="submission" date="2021-02" db="EMBL/GenBank/DDBJ databases">
        <authorList>
            <person name="Dougan E. K."/>
            <person name="Rhodes N."/>
            <person name="Thang M."/>
            <person name="Chan C."/>
        </authorList>
    </citation>
    <scope>NUCLEOTIDE SEQUENCE</scope>
</reference>